<reference evidence="9" key="3">
    <citation type="submission" date="2019-08" db="EMBL/GenBank/DDBJ databases">
        <authorList>
            <consortium name="Photinus pyralis genome working group"/>
            <person name="Fallon T.R."/>
            <person name="Sander Lower S.E."/>
            <person name="Weng J.-K."/>
        </authorList>
    </citation>
    <scope>NUCLEOTIDE SEQUENCE</scope>
    <source>
        <strain evidence="9">1611_PpyrPB1</strain>
        <tissue evidence="9">Whole body</tissue>
    </source>
</reference>
<evidence type="ECO:0000256" key="4">
    <source>
        <dbReference type="ARBA" id="ARBA00023163"/>
    </source>
</evidence>
<dbReference type="InterPro" id="IPR004826">
    <property type="entry name" value="bZIP_Maf"/>
</dbReference>
<dbReference type="CDD" id="cd14698">
    <property type="entry name" value="bZIP_CNC"/>
    <property type="match status" value="1"/>
</dbReference>
<feature type="region of interest" description="Disordered" evidence="6">
    <location>
        <begin position="751"/>
        <end position="779"/>
    </location>
</feature>
<evidence type="ECO:0000259" key="7">
    <source>
        <dbReference type="PROSITE" id="PS50217"/>
    </source>
</evidence>
<dbReference type="EMBL" id="GEZM01002926">
    <property type="protein sequence ID" value="JAV97064.1"/>
    <property type="molecule type" value="Transcribed_RNA"/>
</dbReference>
<dbReference type="GO" id="GO:0000978">
    <property type="term" value="F:RNA polymerase II cis-regulatory region sequence-specific DNA binding"/>
    <property type="evidence" value="ECO:0007669"/>
    <property type="project" value="InterPro"/>
</dbReference>
<evidence type="ECO:0000256" key="3">
    <source>
        <dbReference type="ARBA" id="ARBA00023159"/>
    </source>
</evidence>
<organism evidence="8">
    <name type="scientific">Photinus pyralis</name>
    <name type="common">Common eastern firefly</name>
    <name type="synonym">Lampyris pyralis</name>
    <dbReference type="NCBI Taxonomy" id="7054"/>
    <lineage>
        <taxon>Eukaryota</taxon>
        <taxon>Metazoa</taxon>
        <taxon>Ecdysozoa</taxon>
        <taxon>Arthropoda</taxon>
        <taxon>Hexapoda</taxon>
        <taxon>Insecta</taxon>
        <taxon>Pterygota</taxon>
        <taxon>Neoptera</taxon>
        <taxon>Endopterygota</taxon>
        <taxon>Coleoptera</taxon>
        <taxon>Polyphaga</taxon>
        <taxon>Elateriformia</taxon>
        <taxon>Elateroidea</taxon>
        <taxon>Lampyridae</taxon>
        <taxon>Lampyrinae</taxon>
        <taxon>Photinus</taxon>
    </lineage>
</organism>
<evidence type="ECO:0000256" key="2">
    <source>
        <dbReference type="ARBA" id="ARBA00023125"/>
    </source>
</evidence>
<evidence type="ECO:0000313" key="8">
    <source>
        <dbReference type="EMBL" id="JAV97064.1"/>
    </source>
</evidence>
<keyword evidence="1" id="KW-0805">Transcription regulation</keyword>
<reference evidence="9 10" key="2">
    <citation type="journal article" date="2018" name="Elife">
        <title>Firefly genomes illuminate parallel origins of bioluminescence in beetles.</title>
        <authorList>
            <person name="Fallon T.R."/>
            <person name="Lower S.E."/>
            <person name="Chang C.H."/>
            <person name="Bessho-Uehara M."/>
            <person name="Martin G.J."/>
            <person name="Bewick A.J."/>
            <person name="Behringer M."/>
            <person name="Debat H.J."/>
            <person name="Wong I."/>
            <person name="Day J.C."/>
            <person name="Suvorov A."/>
            <person name="Silva C.J."/>
            <person name="Stanger-Hall K.F."/>
            <person name="Hall D.W."/>
            <person name="Schmitz R.J."/>
            <person name="Nelson D.R."/>
            <person name="Lewis S.M."/>
            <person name="Shigenobu S."/>
            <person name="Bybee S.M."/>
            <person name="Larracuente A.M."/>
            <person name="Oba Y."/>
            <person name="Weng J.K."/>
        </authorList>
    </citation>
    <scope>NUCLEOTIDE SEQUENCE [LARGE SCALE GENOMIC DNA]</scope>
    <source>
        <strain evidence="9">1611_PpyrPB1</strain>
        <tissue evidence="9">Whole body</tissue>
    </source>
</reference>
<dbReference type="EMBL" id="VVIM01000004">
    <property type="protein sequence ID" value="KAB0800214.1"/>
    <property type="molecule type" value="Genomic_DNA"/>
</dbReference>
<feature type="compositionally biased region" description="Polar residues" evidence="6">
    <location>
        <begin position="589"/>
        <end position="598"/>
    </location>
</feature>
<dbReference type="AlphaFoldDB" id="A0A1Y1NGN6"/>
<dbReference type="InterPro" id="IPR008917">
    <property type="entry name" value="TF_DNA-bd_sf"/>
</dbReference>
<feature type="domain" description="BZIP" evidence="7">
    <location>
        <begin position="818"/>
        <end position="881"/>
    </location>
</feature>
<proteinExistence type="predicted"/>
<evidence type="ECO:0000313" key="10">
    <source>
        <dbReference type="Proteomes" id="UP000327044"/>
    </source>
</evidence>
<dbReference type="Gene3D" id="1.10.880.10">
    <property type="entry name" value="Transcription factor, Skn-1-like, DNA-binding domain"/>
    <property type="match status" value="1"/>
</dbReference>
<dbReference type="Pfam" id="PF03131">
    <property type="entry name" value="bZIP_Maf"/>
    <property type="match status" value="1"/>
</dbReference>
<reference evidence="8" key="1">
    <citation type="journal article" date="2016" name="Sci. Rep.">
        <title>Molecular characterization of firefly nuptial gifts: a multi-omics approach sheds light on postcopulatory sexual selection.</title>
        <authorList>
            <person name="Al-Wathiqui N."/>
            <person name="Fallon T.R."/>
            <person name="South A."/>
            <person name="Weng J.K."/>
            <person name="Lewis S.M."/>
        </authorList>
    </citation>
    <scope>NUCLEOTIDE SEQUENCE</scope>
</reference>
<dbReference type="PROSITE" id="PS00036">
    <property type="entry name" value="BZIP_BASIC"/>
    <property type="match status" value="1"/>
</dbReference>
<accession>A0A1Y1NGN6</accession>
<protein>
    <recommendedName>
        <fullName evidence="7">BZIP domain-containing protein</fullName>
    </recommendedName>
</protein>
<keyword evidence="3" id="KW-0010">Activator</keyword>
<keyword evidence="2" id="KW-0238">DNA-binding</keyword>
<keyword evidence="4" id="KW-0804">Transcription</keyword>
<dbReference type="SUPFAM" id="SSF47454">
    <property type="entry name" value="A DNA-binding domain in eukaryotic transcription factors"/>
    <property type="match status" value="1"/>
</dbReference>
<feature type="region of interest" description="Disordered" evidence="6">
    <location>
        <begin position="579"/>
        <end position="624"/>
    </location>
</feature>
<evidence type="ECO:0000256" key="6">
    <source>
        <dbReference type="SAM" id="MobiDB-lite"/>
    </source>
</evidence>
<dbReference type="InterPro" id="IPR047167">
    <property type="entry name" value="NFE2-like"/>
</dbReference>
<dbReference type="PANTHER" id="PTHR24411">
    <property type="entry name" value="NUCLEAR FACTOR ERYTHROID 2-RELATED FACTOR"/>
    <property type="match status" value="1"/>
</dbReference>
<keyword evidence="10" id="KW-1185">Reference proteome</keyword>
<evidence type="ECO:0000256" key="1">
    <source>
        <dbReference type="ARBA" id="ARBA00023015"/>
    </source>
</evidence>
<dbReference type="InParanoid" id="A0A1Y1NGN6"/>
<feature type="compositionally biased region" description="Basic and acidic residues" evidence="6">
    <location>
        <begin position="760"/>
        <end position="779"/>
    </location>
</feature>
<dbReference type="Proteomes" id="UP000327044">
    <property type="component" value="Unassembled WGS sequence"/>
</dbReference>
<dbReference type="OrthoDB" id="7458135at2759"/>
<dbReference type="FunFam" id="1.10.880.10:FF:000004">
    <property type="entry name" value="Nuclear factor, erythroid 2"/>
    <property type="match status" value="1"/>
</dbReference>
<gene>
    <name evidence="9" type="ORF">PPYR_05954</name>
</gene>
<keyword evidence="5" id="KW-0539">Nucleus</keyword>
<dbReference type="PROSITE" id="PS50217">
    <property type="entry name" value="BZIP"/>
    <property type="match status" value="1"/>
</dbReference>
<dbReference type="PANTHER" id="PTHR24411:SF55">
    <property type="entry name" value="SEGMENTATION PROTEIN CAP'N'COLLAR"/>
    <property type="match status" value="1"/>
</dbReference>
<evidence type="ECO:0000256" key="5">
    <source>
        <dbReference type="ARBA" id="ARBA00023242"/>
    </source>
</evidence>
<dbReference type="GO" id="GO:0005634">
    <property type="term" value="C:nucleus"/>
    <property type="evidence" value="ECO:0007669"/>
    <property type="project" value="TreeGrafter"/>
</dbReference>
<evidence type="ECO:0000313" key="9">
    <source>
        <dbReference type="EMBL" id="KAB0800214.1"/>
    </source>
</evidence>
<dbReference type="InterPro" id="IPR004827">
    <property type="entry name" value="bZIP"/>
</dbReference>
<sequence length="936" mass="104393">MIALKKVYRSDLLQFALLLSLLRVNPDSYLEGDLFNNISDLDFDNGTSWRLFTTGPLRTHYIHPKNLDSALVHYERELFEDLNSLGQYNPLNTVYRHQNVTAYLLSVNRSTALNVDAVSNTNDQHTLEPNLSQASAELSPLVGEEGPSTTLFDDIGLTQEDMDLIEVLWKQDVDLGFSLQATESAIGIKPDSGLQQNSTGPATSTVDNDEIEKLKTLKAVNREAIKEEIDANAEPEGWSDLNYTIDTETGEYVIKTEVERPLSVESVEPTCDLSLGDLSLPLPEFLLEEALQLVGLDDEVPQEGVNIRNISISPEANFLPSTQEVDTTGSSLVSLPEASPAGPVGTDTDTNAALENSTANLIKDLETDDDFNIFSEMIQTPQFHHSHHRAFQSRMPIVRAVSMEQRWQDLASLLSLQNASEATAMPHPFSHHPLHNYSHPHSHSMGYGPDARGVLLHNATLTPPMGDLNASAPYSNMGGTNLGNAVATSMNLTNSSEPMDGPNPGTHYKIEPTHDMMYYQNGSSEMNQNDGFLSSILNDEDLQLMDMAMNEGMYTMRMLDSNNALSNLSISGAHNSTMSQAEVERIDTSSDSAVSSMGSERVPSLSDGEWCDAGSDSGHTTGDPYVVDYHSTSKYRPYDYSYASRQHSSALGGSETVRMPQVAQKKHQMFGKRCFQEQNVPVIIGHPTNPKYFHDTPTSSFSAPSQSEGAVGSKIPEMKYSCSMELSRHNSIGRSPISHIQHNHTYHLPVENTGAMQRPVSRDKTKSRKSEDEHLSRDEKRARALNVPISVNDIINLPMDEFNERLSKYDLSETQLSLIRDIRRRGKNKVAAQNCRKRKLDQILSLADEVKDIRDRKLRMLSEQDFILAERQRIKDKYQQLYRHVFQNLRDPDGNPYSPYQYSLQTSADGSILIVPKANNSLLNPDRKDPPHQHKE</sequence>
<dbReference type="SMART" id="SM00338">
    <property type="entry name" value="BRLZ"/>
    <property type="match status" value="1"/>
</dbReference>
<dbReference type="FunCoup" id="A0A1Y1NGN6">
    <property type="interactions" value="130"/>
</dbReference>
<name>A0A1Y1NGN6_PHOPY</name>
<dbReference type="GO" id="GO:0000981">
    <property type="term" value="F:DNA-binding transcription factor activity, RNA polymerase II-specific"/>
    <property type="evidence" value="ECO:0007669"/>
    <property type="project" value="TreeGrafter"/>
</dbReference>